<dbReference type="EMBL" id="LS974617">
    <property type="protein sequence ID" value="CAG7887080.1"/>
    <property type="molecule type" value="Genomic_DNA"/>
</dbReference>
<name>A0A3P5ZP92_BRACM</name>
<gene>
    <name evidence="2" type="ORF">BRAA01T01103Z</name>
    <name evidence="1" type="ORF">BRAPAZ1V2_A01P11560.2</name>
</gene>
<dbReference type="Gramene" id="A01p11560.2_BraZ1">
    <property type="protein sequence ID" value="A01p11560.2_BraZ1.CDS"/>
    <property type="gene ID" value="A01g11560.2_BraZ1"/>
</dbReference>
<feature type="non-terminal residue" evidence="2">
    <location>
        <position position="37"/>
    </location>
</feature>
<dbReference type="EMBL" id="LR031571">
    <property type="protein sequence ID" value="VDC74601.1"/>
    <property type="molecule type" value="Genomic_DNA"/>
</dbReference>
<evidence type="ECO:0000313" key="1">
    <source>
        <dbReference type="EMBL" id="CAG7887080.1"/>
    </source>
</evidence>
<reference evidence="2" key="1">
    <citation type="submission" date="2018-11" db="EMBL/GenBank/DDBJ databases">
        <authorList>
            <consortium name="Genoscope - CEA"/>
            <person name="William W."/>
        </authorList>
    </citation>
    <scope>NUCLEOTIDE SEQUENCE</scope>
</reference>
<accession>A0A3P5ZP92</accession>
<evidence type="ECO:0000313" key="2">
    <source>
        <dbReference type="EMBL" id="VDC74601.1"/>
    </source>
</evidence>
<organism evidence="2">
    <name type="scientific">Brassica campestris</name>
    <name type="common">Field mustard</name>
    <dbReference type="NCBI Taxonomy" id="3711"/>
    <lineage>
        <taxon>Eukaryota</taxon>
        <taxon>Viridiplantae</taxon>
        <taxon>Streptophyta</taxon>
        <taxon>Embryophyta</taxon>
        <taxon>Tracheophyta</taxon>
        <taxon>Spermatophyta</taxon>
        <taxon>Magnoliopsida</taxon>
        <taxon>eudicotyledons</taxon>
        <taxon>Gunneridae</taxon>
        <taxon>Pentapetalae</taxon>
        <taxon>rosids</taxon>
        <taxon>malvids</taxon>
        <taxon>Brassicales</taxon>
        <taxon>Brassicaceae</taxon>
        <taxon>Brassiceae</taxon>
        <taxon>Brassica</taxon>
    </lineage>
</organism>
<dbReference type="Proteomes" id="UP000694005">
    <property type="component" value="Chromosome A01"/>
</dbReference>
<protein>
    <submittedName>
        <fullName evidence="1">Uncharacterized protein</fullName>
    </submittedName>
</protein>
<sequence length="37" mass="4372">MISKSYIICSCIHNLFRTFLIFSSECRSLTRFKQSNP</sequence>
<proteinExistence type="predicted"/>
<dbReference type="AlphaFoldDB" id="A0A3P5ZP92"/>